<dbReference type="InterPro" id="IPR013454">
    <property type="entry name" value="Bifunc_RhaD/ADH"/>
</dbReference>
<protein>
    <submittedName>
        <fullName evidence="6">Putative rhamnulose-1-phosphate aldolase</fullName>
        <ecNumber evidence="6">1.2.1.22</ecNumber>
        <ecNumber evidence="6">4.1.2.19</ecNumber>
    </submittedName>
</protein>
<evidence type="ECO:0000313" key="6">
    <source>
        <dbReference type="EMBL" id="PLT44611.1"/>
    </source>
</evidence>
<feature type="domain" description="Ketoreductase" evidence="4">
    <location>
        <begin position="472"/>
        <end position="670"/>
    </location>
</feature>
<dbReference type="NCBIfam" id="NF006189">
    <property type="entry name" value="PRK08324.1-3"/>
    <property type="match status" value="1"/>
</dbReference>
<dbReference type="GO" id="GO:0008206">
    <property type="term" value="P:bile acid metabolic process"/>
    <property type="evidence" value="ECO:0007669"/>
    <property type="project" value="UniProtKB-ARBA"/>
</dbReference>
<evidence type="ECO:0000259" key="4">
    <source>
        <dbReference type="SMART" id="SM00822"/>
    </source>
</evidence>
<name>A0A2N5N2P6_9BACL</name>
<keyword evidence="7" id="KW-1185">Reference proteome</keyword>
<evidence type="ECO:0000259" key="5">
    <source>
        <dbReference type="SMART" id="SM01007"/>
    </source>
</evidence>
<dbReference type="PANTHER" id="PTHR43669:SF8">
    <property type="entry name" value="SHORT-CHAIN TYPE DEHYDROGENASE_REDUCTASE-RELATED"/>
    <property type="match status" value="1"/>
</dbReference>
<dbReference type="EC" id="4.1.2.19" evidence="6"/>
<dbReference type="FunFam" id="3.40.50.720:FF:000084">
    <property type="entry name" value="Short-chain dehydrogenase reductase"/>
    <property type="match status" value="1"/>
</dbReference>
<dbReference type="Pfam" id="PF13561">
    <property type="entry name" value="adh_short_C2"/>
    <property type="match status" value="1"/>
</dbReference>
<dbReference type="PANTHER" id="PTHR43669">
    <property type="entry name" value="5-KETO-D-GLUCONATE 5-REDUCTASE"/>
    <property type="match status" value="1"/>
</dbReference>
<dbReference type="InterPro" id="IPR036409">
    <property type="entry name" value="Aldolase_II/adducin_N_sf"/>
</dbReference>
<dbReference type="SUPFAM" id="SSF51735">
    <property type="entry name" value="NAD(P)-binding Rossmann-fold domains"/>
    <property type="match status" value="1"/>
</dbReference>
<dbReference type="SMART" id="SM01007">
    <property type="entry name" value="Aldolase_II"/>
    <property type="match status" value="1"/>
</dbReference>
<organism evidence="6 7">
    <name type="scientific">Paenibacillus pasadenensis</name>
    <dbReference type="NCBI Taxonomy" id="217090"/>
    <lineage>
        <taxon>Bacteria</taxon>
        <taxon>Bacillati</taxon>
        <taxon>Bacillota</taxon>
        <taxon>Bacilli</taxon>
        <taxon>Bacillales</taxon>
        <taxon>Paenibacillaceae</taxon>
        <taxon>Paenibacillus</taxon>
    </lineage>
</organism>
<comment type="similarity">
    <text evidence="1">Belongs to the short-chain dehydrogenases/reductases (SDR) family.</text>
</comment>
<dbReference type="InterPro" id="IPR057326">
    <property type="entry name" value="KR_dom"/>
</dbReference>
<dbReference type="SMART" id="SM00822">
    <property type="entry name" value="PKS_KR"/>
    <property type="match status" value="1"/>
</dbReference>
<gene>
    <name evidence="6" type="ORF">B8V81_3042</name>
</gene>
<dbReference type="InterPro" id="IPR002347">
    <property type="entry name" value="SDR_fam"/>
</dbReference>
<dbReference type="NCBIfam" id="TIGR02632">
    <property type="entry name" value="RhaD_aldol-ADH"/>
    <property type="match status" value="1"/>
</dbReference>
<dbReference type="Proteomes" id="UP000234789">
    <property type="component" value="Unassembled WGS sequence"/>
</dbReference>
<dbReference type="CDD" id="cd08943">
    <property type="entry name" value="R1PA_ADH_SDR_c"/>
    <property type="match status" value="1"/>
</dbReference>
<evidence type="ECO:0000256" key="3">
    <source>
        <dbReference type="SAM" id="MobiDB-lite"/>
    </source>
</evidence>
<evidence type="ECO:0000313" key="7">
    <source>
        <dbReference type="Proteomes" id="UP000234789"/>
    </source>
</evidence>
<evidence type="ECO:0000256" key="2">
    <source>
        <dbReference type="ARBA" id="ARBA00023002"/>
    </source>
</evidence>
<keyword evidence="6" id="KW-0456">Lyase</keyword>
<dbReference type="EMBL" id="NFEZ01000004">
    <property type="protein sequence ID" value="PLT44611.1"/>
    <property type="molecule type" value="Genomic_DNA"/>
</dbReference>
<dbReference type="GO" id="GO:0008994">
    <property type="term" value="F:rhamnulose-1-phosphate aldolase activity"/>
    <property type="evidence" value="ECO:0007669"/>
    <property type="project" value="UniProtKB-EC"/>
</dbReference>
<comment type="caution">
    <text evidence="6">The sequence shown here is derived from an EMBL/GenBank/DDBJ whole genome shotgun (WGS) entry which is preliminary data.</text>
</comment>
<feature type="domain" description="Class II aldolase/adducin N-terminal" evidence="5">
    <location>
        <begin position="62"/>
        <end position="261"/>
    </location>
</feature>
<sequence>MNQTNSNSFGHHENEENGFISGIHPSFKAKRRRTRMVQSLWNQEAAEKAAKEQNESLEGLAGLVYRSNRIGADRSVCNWGGGNTSTKTTVKDFRGREIDVMYVKGSGSDLASMTARNFTGLRLDDVLELREREAMSDEEMVAYLGHCMIDASHPRASIETLLHAFLPFKHVDHTHPDAIISLCCADNGRELAAEIFGERFVWVPYIRPGFTLSKMIADGVRANPNAELVLMEKHGLVTWGDTQEACYEQTIRIISEAEAFIEARVDGSRLFGGLKSAPLPETDRRRVAAAVMPLIRGLVSDEKRMVLSFDDGDDILAFAGGADAPQLSQVGAACPDHLVHTKVVPLLADWTPDSSEAGIAALQAALRQGIEAYKENYKAYFERNKNEGDRRFEAAPRVILIPGVGMVNTGKSLASARVSGALYHRAVAVMRGATALGRFVSLSENESYNVEYWPLELYKLSLAPAEAEFSRQIAFITGGAGGIGSETARRLAEGGAHLVLADLNLEGAQKVADDINARFGEGRALAVRMDVTSEEQVAAAFAETALAYGGVDILVNNAGLATSSPFEETTLKEWNLNMNVLGTGYFLVAREAFRQMKEQARGGSMVFIGSKNSVYAGKNASAYSAAKALEAHLARCIAAEGGELGIRVNTVLPDAILQGSAIWNSSWREERAAAYGIEPDQLEEYYRQRTTLRVNIYPRDIAEGIAFFASARAEKTTGCMLTVDGGVPAAFTR</sequence>
<proteinExistence type="inferred from homology"/>
<dbReference type="Gene3D" id="3.40.50.720">
    <property type="entry name" value="NAD(P)-binding Rossmann-like Domain"/>
    <property type="match status" value="1"/>
</dbReference>
<dbReference type="InterPro" id="IPR036291">
    <property type="entry name" value="NAD(P)-bd_dom_sf"/>
</dbReference>
<dbReference type="PRINTS" id="PR00081">
    <property type="entry name" value="GDHRDH"/>
</dbReference>
<accession>A0A2N5N2P6</accession>
<feature type="region of interest" description="Disordered" evidence="3">
    <location>
        <begin position="1"/>
        <end position="23"/>
    </location>
</feature>
<dbReference type="GO" id="GO:0008911">
    <property type="term" value="F:lactaldehyde dehydrogenase (NAD+) activity"/>
    <property type="evidence" value="ECO:0007669"/>
    <property type="project" value="UniProtKB-EC"/>
</dbReference>
<evidence type="ECO:0000256" key="1">
    <source>
        <dbReference type="ARBA" id="ARBA00006484"/>
    </source>
</evidence>
<dbReference type="Gene3D" id="3.40.225.10">
    <property type="entry name" value="Class II aldolase/adducin N-terminal domain"/>
    <property type="match status" value="1"/>
</dbReference>
<dbReference type="AlphaFoldDB" id="A0A2N5N2P6"/>
<dbReference type="InterPro" id="IPR001303">
    <property type="entry name" value="Aldolase_II/adducin_N"/>
</dbReference>
<dbReference type="Pfam" id="PF00596">
    <property type="entry name" value="Aldolase_II"/>
    <property type="match status" value="1"/>
</dbReference>
<keyword evidence="2 6" id="KW-0560">Oxidoreductase</keyword>
<dbReference type="NCBIfam" id="NF006190">
    <property type="entry name" value="PRK08324.1-4"/>
    <property type="match status" value="1"/>
</dbReference>
<reference evidence="6 7" key="1">
    <citation type="submission" date="2017-05" db="EMBL/GenBank/DDBJ databases">
        <title>Functional genome analysis of Paenibacillus pasadenensis strain R16: insights on endophytic life style and antifungal activity.</title>
        <authorList>
            <person name="Passera A."/>
            <person name="Marcolungo L."/>
            <person name="Casati P."/>
            <person name="Brasca M."/>
            <person name="Quaglino F."/>
            <person name="Delledonne M."/>
        </authorList>
    </citation>
    <scope>NUCLEOTIDE SEQUENCE [LARGE SCALE GENOMIC DNA]</scope>
    <source>
        <strain evidence="6 7">R16</strain>
    </source>
</reference>
<dbReference type="SUPFAM" id="SSF53639">
    <property type="entry name" value="AraD/HMP-PK domain-like"/>
    <property type="match status" value="1"/>
</dbReference>
<dbReference type="EC" id="1.2.1.22" evidence="6"/>